<evidence type="ECO:0000259" key="2">
    <source>
        <dbReference type="PROSITE" id="PS51301"/>
    </source>
</evidence>
<dbReference type="InterPro" id="IPR018004">
    <property type="entry name" value="KilA/APSES_HTH"/>
</dbReference>
<protein>
    <submittedName>
        <fullName evidence="3">Phage-related protein</fullName>
    </submittedName>
</protein>
<organism evidence="3 4">
    <name type="scientific">Vibrio vulnificus (strain CMCP6)</name>
    <dbReference type="NCBI Taxonomy" id="216895"/>
    <lineage>
        <taxon>Bacteria</taxon>
        <taxon>Pseudomonadati</taxon>
        <taxon>Pseudomonadota</taxon>
        <taxon>Gammaproteobacteria</taxon>
        <taxon>Vibrionales</taxon>
        <taxon>Vibrionaceae</taxon>
        <taxon>Vibrio</taxon>
    </lineage>
</organism>
<dbReference type="Proteomes" id="UP000002275">
    <property type="component" value="Chromosome II"/>
</dbReference>
<gene>
    <name evidence="3" type="ordered locus">VV2_0650</name>
</gene>
<reference evidence="3 4" key="2">
    <citation type="journal article" date="2003" name="Infect. Immun.">
        <title>Characterization and pathogenic significance of Vibrio vulnificus antigens preferentially expressed in septicemic patients.</title>
        <authorList>
            <person name="Kim Y.R."/>
            <person name="Lee S.E."/>
            <person name="Kim C.M."/>
            <person name="Kim S.Y."/>
            <person name="Shin E.K."/>
            <person name="Shin D.H."/>
            <person name="Chung S.S."/>
            <person name="Choy H.E."/>
            <person name="Progulske-Fox A."/>
            <person name="Hillman J.D."/>
            <person name="Handfield M."/>
            <person name="Rhee J.H."/>
        </authorList>
    </citation>
    <scope>NUCLEOTIDE SEQUENCE [LARGE SCALE GENOMIC DNA]</scope>
    <source>
        <strain evidence="3 4">CMCP6</strain>
    </source>
</reference>
<keyword evidence="1" id="KW-0175">Coiled coil</keyword>
<feature type="coiled-coil region" evidence="1">
    <location>
        <begin position="261"/>
        <end position="288"/>
    </location>
</feature>
<feature type="domain" description="KilA-N" evidence="2">
    <location>
        <begin position="35"/>
        <end position="154"/>
    </location>
</feature>
<accession>A0A3Q0KYM7</accession>
<reference evidence="4" key="1">
    <citation type="submission" date="2002-12" db="EMBL/GenBank/DDBJ databases">
        <title>Complete genome sequence of Vibrio vulnificus CMCP6.</title>
        <authorList>
            <person name="Rhee J.H."/>
            <person name="Kim S.Y."/>
            <person name="Chung S.S."/>
            <person name="Kim J.J."/>
            <person name="Moon Y.H."/>
            <person name="Jeong H."/>
            <person name="Choy H.E."/>
        </authorList>
    </citation>
    <scope>NUCLEOTIDE SEQUENCE [LARGE SCALE GENOMIC DNA]</scope>
    <source>
        <strain evidence="4">CMCP6</strain>
    </source>
</reference>
<dbReference type="PROSITE" id="PS51301">
    <property type="entry name" value="KILA_N"/>
    <property type="match status" value="1"/>
</dbReference>
<reference evidence="3 4" key="3">
    <citation type="journal article" date="2011" name="Mol. Syst. Biol.">
        <title>Integrative genome-scale metabolic analysis of Vibrio vulnificus for drug targeting and discovery.</title>
        <authorList>
            <person name="Kim H.U."/>
            <person name="Kim S.Y."/>
            <person name="Jeong H."/>
            <person name="Kim T.Y."/>
            <person name="Kim J.J."/>
            <person name="Choy H.E."/>
            <person name="Yi K.Y."/>
            <person name="Rhee J.H."/>
            <person name="Lee S.Y."/>
        </authorList>
    </citation>
    <scope>NUCLEOTIDE SEQUENCE [LARGE SCALE GENOMIC DNA]</scope>
    <source>
        <strain evidence="3 4">CMCP6</strain>
    </source>
</reference>
<dbReference type="KEGG" id="vvu:VV2_0650"/>
<evidence type="ECO:0000313" key="3">
    <source>
        <dbReference type="EMBL" id="AAO07593.1"/>
    </source>
</evidence>
<evidence type="ECO:0000256" key="1">
    <source>
        <dbReference type="SAM" id="Coils"/>
    </source>
</evidence>
<proteinExistence type="predicted"/>
<sequence>MVGWAASASRILGSGRTNPVQFTTRRLVPLSGDYMYHSKEVSMTNLTILSKNIRVLDNLYSLNDLHKASGGHQKHKPVQFLRNQQTQELINEIDQSRNCCFREKSQSANSHFAVNTKRGGCNSGTWVCKELVYSYAMWISPKFHLKVIRAFENISNHQTPPLPSPIPSSDFSLNDLIYELAQVKNVTTQNIHFHYNSVFNTNAWSQEQGFEHALAKRILKQDLANELRTQSPQLQRLKQQAKQHGLTLIDEQEYQGFQGRMRMQQQQIDRLADDVMALSRNHNALMNQVL</sequence>
<name>A0A3Q0KYM7_VIBVU</name>
<dbReference type="InterPro" id="IPR017880">
    <property type="entry name" value="KilA_N"/>
</dbReference>
<dbReference type="Pfam" id="PF04383">
    <property type="entry name" value="KilA-N"/>
    <property type="match status" value="1"/>
</dbReference>
<dbReference type="SMART" id="SM01252">
    <property type="entry name" value="KilA-N"/>
    <property type="match status" value="1"/>
</dbReference>
<dbReference type="AlphaFoldDB" id="A0A3Q0KYM7"/>
<evidence type="ECO:0000313" key="4">
    <source>
        <dbReference type="Proteomes" id="UP000002275"/>
    </source>
</evidence>
<dbReference type="EMBL" id="AE016796">
    <property type="protein sequence ID" value="AAO07593.1"/>
    <property type="molecule type" value="Genomic_DNA"/>
</dbReference>